<name>S8AJ03_DACHA</name>
<dbReference type="Pfam" id="PF12937">
    <property type="entry name" value="F-box-like"/>
    <property type="match status" value="1"/>
</dbReference>
<dbReference type="OMA" id="FAMTFER"/>
<gene>
    <name evidence="2" type="ORF">H072_5002</name>
</gene>
<comment type="caution">
    <text evidence="2">The sequence shown here is derived from an EMBL/GenBank/DDBJ whole genome shotgun (WGS) entry which is preliminary data.</text>
</comment>
<feature type="domain" description="F-box" evidence="1">
    <location>
        <begin position="7"/>
        <end position="48"/>
    </location>
</feature>
<dbReference type="InterPro" id="IPR001810">
    <property type="entry name" value="F-box_dom"/>
</dbReference>
<keyword evidence="3" id="KW-1185">Reference proteome</keyword>
<protein>
    <recommendedName>
        <fullName evidence="1">F-box domain-containing protein</fullName>
    </recommendedName>
</protein>
<organism evidence="2 3">
    <name type="scientific">Dactylellina haptotyla (strain CBS 200.50)</name>
    <name type="common">Nematode-trapping fungus</name>
    <name type="synonym">Monacrosporium haptotylum</name>
    <dbReference type="NCBI Taxonomy" id="1284197"/>
    <lineage>
        <taxon>Eukaryota</taxon>
        <taxon>Fungi</taxon>
        <taxon>Dikarya</taxon>
        <taxon>Ascomycota</taxon>
        <taxon>Pezizomycotina</taxon>
        <taxon>Orbiliomycetes</taxon>
        <taxon>Orbiliales</taxon>
        <taxon>Orbiliaceae</taxon>
        <taxon>Dactylellina</taxon>
    </lineage>
</organism>
<reference evidence="2 3" key="1">
    <citation type="journal article" date="2013" name="PLoS Genet.">
        <title>Genomic mechanisms accounting for the adaptation to parasitism in nematode-trapping fungi.</title>
        <authorList>
            <person name="Meerupati T."/>
            <person name="Andersson K.M."/>
            <person name="Friman E."/>
            <person name="Kumar D."/>
            <person name="Tunlid A."/>
            <person name="Ahren D."/>
        </authorList>
    </citation>
    <scope>NUCLEOTIDE SEQUENCE [LARGE SCALE GENOMIC DNA]</scope>
    <source>
        <strain evidence="2 3">CBS 200.50</strain>
    </source>
</reference>
<evidence type="ECO:0000313" key="2">
    <source>
        <dbReference type="EMBL" id="EPS41136.1"/>
    </source>
</evidence>
<sequence>MADLPILPPEIISQILSELPTWGSRYNCLFVSRGFHDLVKSTMYRDLHIPFIIHDRLVTLIRTVRRNAYLGIKTKSISLGEDPYDPHRSVERIIGANDITKLFPNLKRIELFAMTFERTMLYRFFAYCARTSGLEELVLHYPDLVPLVQKMGALKKLTWSFTSDDASPVLLADGSLAETEWIQAKWLDSLAKCCPELETLTVGSVNSHAGWGISDRTSVEYDDSMRDVVGPVKLEKLKEFNWVNAEGQTAAKCWAEVPTRVLDEHETQLESIRWDFGNEYGGVSPDLFLGRIKRFTALKKLEIRYTLRAIWEFRGDPWPEDGPDINLQSTRDLLFALSQWDPRGLQEFRIRFPIMGGDCEGEIKILQQLQRAKNLKVLEMTWGLPLPTEGIFRTTMMKIAEDTTFYHWYFNEAKMAKFLRNIPESVETLIINFDGKHDTIDAYRQEQFERSRPEKQVKWKEEVWLKVQAIIHQKKTIPRAILFDRAPNLQNVYFGGYTLVEGGDTSLGLKSLSLSDSDSDS</sequence>
<evidence type="ECO:0000313" key="3">
    <source>
        <dbReference type="Proteomes" id="UP000015100"/>
    </source>
</evidence>
<dbReference type="HOGENOM" id="CLU_540814_0_0_1"/>
<dbReference type="InterPro" id="IPR036047">
    <property type="entry name" value="F-box-like_dom_sf"/>
</dbReference>
<dbReference type="SMART" id="SM00256">
    <property type="entry name" value="FBOX"/>
    <property type="match status" value="1"/>
</dbReference>
<dbReference type="EMBL" id="AQGS01000256">
    <property type="protein sequence ID" value="EPS41136.1"/>
    <property type="molecule type" value="Genomic_DNA"/>
</dbReference>
<dbReference type="AlphaFoldDB" id="S8AJ03"/>
<reference evidence="3" key="2">
    <citation type="submission" date="2013-04" db="EMBL/GenBank/DDBJ databases">
        <title>Genomic mechanisms accounting for the adaptation to parasitism in nematode-trapping fungi.</title>
        <authorList>
            <person name="Ahren D.G."/>
        </authorList>
    </citation>
    <scope>NUCLEOTIDE SEQUENCE [LARGE SCALE GENOMIC DNA]</scope>
    <source>
        <strain evidence="3">CBS 200.50</strain>
    </source>
</reference>
<dbReference type="Proteomes" id="UP000015100">
    <property type="component" value="Unassembled WGS sequence"/>
</dbReference>
<evidence type="ECO:0000259" key="1">
    <source>
        <dbReference type="SMART" id="SM00256"/>
    </source>
</evidence>
<dbReference type="OrthoDB" id="5130616at2759"/>
<accession>S8AJ03</accession>
<dbReference type="SUPFAM" id="SSF81383">
    <property type="entry name" value="F-box domain"/>
    <property type="match status" value="1"/>
</dbReference>
<proteinExistence type="predicted"/>